<name>A0A5H2XR82_PRUDU</name>
<dbReference type="GO" id="GO:0031408">
    <property type="term" value="P:oxylipin biosynthetic process"/>
    <property type="evidence" value="ECO:0007669"/>
    <property type="project" value="UniProtKB-KW"/>
</dbReference>
<evidence type="ECO:0000259" key="12">
    <source>
        <dbReference type="PROSITE" id="PS51393"/>
    </source>
</evidence>
<evidence type="ECO:0000256" key="5">
    <source>
        <dbReference type="ARBA" id="ARBA00022832"/>
    </source>
</evidence>
<dbReference type="GO" id="GO:0034440">
    <property type="term" value="P:lipid oxidation"/>
    <property type="evidence" value="ECO:0007669"/>
    <property type="project" value="InterPro"/>
</dbReference>
<dbReference type="EMBL" id="AP021183">
    <property type="protein sequence ID" value="BBN69249.1"/>
    <property type="molecule type" value="Genomic_DNA"/>
</dbReference>
<dbReference type="InterPro" id="IPR001024">
    <property type="entry name" value="PLAT/LH2_dom"/>
</dbReference>
<dbReference type="InterPro" id="IPR036226">
    <property type="entry name" value="LipOase_C_sf"/>
</dbReference>
<dbReference type="AlphaFoldDB" id="A0A5H2XR82"/>
<comment type="similarity">
    <text evidence="1">Belongs to the lipoxygenase family.</text>
</comment>
<evidence type="ECO:0000256" key="2">
    <source>
        <dbReference type="ARBA" id="ARBA00022516"/>
    </source>
</evidence>
<dbReference type="InterPro" id="IPR001246">
    <property type="entry name" value="LipOase_plant"/>
</dbReference>
<dbReference type="SMART" id="SM00308">
    <property type="entry name" value="LH2"/>
    <property type="match status" value="1"/>
</dbReference>
<comment type="caution">
    <text evidence="10">Lacks conserved residue(s) required for the propagation of feature annotation.</text>
</comment>
<keyword evidence="2" id="KW-0444">Lipid biosynthesis</keyword>
<keyword evidence="8" id="KW-0443">Lipid metabolism</keyword>
<dbReference type="PROSITE" id="PS51393">
    <property type="entry name" value="LIPOXYGENASE_3"/>
    <property type="match status" value="1"/>
</dbReference>
<dbReference type="InterPro" id="IPR013819">
    <property type="entry name" value="LipOase_C"/>
</dbReference>
<evidence type="ECO:0000256" key="3">
    <source>
        <dbReference type="ARBA" id="ARBA00022723"/>
    </source>
</evidence>
<organism evidence="13">
    <name type="scientific">Prunus dulcis</name>
    <name type="common">Almond</name>
    <name type="synonym">Amygdalus dulcis</name>
    <dbReference type="NCBI Taxonomy" id="3755"/>
    <lineage>
        <taxon>Eukaryota</taxon>
        <taxon>Viridiplantae</taxon>
        <taxon>Streptophyta</taxon>
        <taxon>Embryophyta</taxon>
        <taxon>Tracheophyta</taxon>
        <taxon>Spermatophyta</taxon>
        <taxon>Magnoliopsida</taxon>
        <taxon>eudicotyledons</taxon>
        <taxon>Gunneridae</taxon>
        <taxon>Pentapetalae</taxon>
        <taxon>rosids</taxon>
        <taxon>fabids</taxon>
        <taxon>Rosales</taxon>
        <taxon>Rosaceae</taxon>
        <taxon>Amygdaloideae</taxon>
        <taxon>Amygdaleae</taxon>
        <taxon>Prunus</taxon>
    </lineage>
</organism>
<keyword evidence="9" id="KW-0275">Fatty acid biosynthesis</keyword>
<accession>A0A5H2XR82</accession>
<feature type="domain" description="Lipoxygenase" evidence="12">
    <location>
        <begin position="135"/>
        <end position="178"/>
    </location>
</feature>
<dbReference type="GO" id="GO:0006633">
    <property type="term" value="P:fatty acid biosynthetic process"/>
    <property type="evidence" value="ECO:0007669"/>
    <property type="project" value="UniProtKB-KW"/>
</dbReference>
<dbReference type="SUPFAM" id="SSF48484">
    <property type="entry name" value="Lipoxigenase"/>
    <property type="match status" value="1"/>
</dbReference>
<dbReference type="PRINTS" id="PR00468">
    <property type="entry name" value="PLTLPOXGNASE"/>
</dbReference>
<sequence length="178" mass="20348">MLHNLFDKITGQEQNGKNGRKIKGTVVLMKKNVLDFNDFNASVLDRVHELLGQGVSLQLISADHGDSENGFKGKLGEPAYLEDWITTITPLTEFFLKTITLEDVPREGRVHFVCNSWVYPAEKYTKDRVFFVNKTFLPSETPLPLRKYREEELVHLRGDGKGELQEWTGSMTMLTTMI</sequence>
<protein>
    <submittedName>
        <fullName evidence="13">Lipoxygenase 1</fullName>
    </submittedName>
</protein>
<dbReference type="GO" id="GO:0046872">
    <property type="term" value="F:metal ion binding"/>
    <property type="evidence" value="ECO:0007669"/>
    <property type="project" value="UniProtKB-KW"/>
</dbReference>
<dbReference type="GO" id="GO:0016702">
    <property type="term" value="F:oxidoreductase activity, acting on single donors with incorporation of molecular oxygen, incorporation of two atoms of oxygen"/>
    <property type="evidence" value="ECO:0007669"/>
    <property type="project" value="InterPro"/>
</dbReference>
<dbReference type="InterPro" id="IPR036392">
    <property type="entry name" value="PLAT/LH2_dom_sf"/>
</dbReference>
<gene>
    <name evidence="13" type="ORF">Prudu_846S000100</name>
</gene>
<keyword evidence="3" id="KW-0479">Metal-binding</keyword>
<proteinExistence type="inferred from homology"/>
<evidence type="ECO:0000256" key="7">
    <source>
        <dbReference type="ARBA" id="ARBA00023002"/>
    </source>
</evidence>
<dbReference type="Gene3D" id="4.10.375.10">
    <property type="entry name" value="Lipoxygenase-1, Domain 2"/>
    <property type="match status" value="1"/>
</dbReference>
<evidence type="ECO:0000256" key="8">
    <source>
        <dbReference type="ARBA" id="ARBA00023098"/>
    </source>
</evidence>
<feature type="domain" description="PLAT" evidence="11">
    <location>
        <begin position="1"/>
        <end position="132"/>
    </location>
</feature>
<dbReference type="SUPFAM" id="SSF49723">
    <property type="entry name" value="Lipase/lipooxygenase domain (PLAT/LH2 domain)"/>
    <property type="match status" value="1"/>
</dbReference>
<dbReference type="InterPro" id="IPR000907">
    <property type="entry name" value="LipOase"/>
</dbReference>
<keyword evidence="6" id="KW-0223">Dioxygenase</keyword>
<dbReference type="Pfam" id="PF01477">
    <property type="entry name" value="PLAT"/>
    <property type="match status" value="1"/>
</dbReference>
<evidence type="ECO:0000256" key="1">
    <source>
        <dbReference type="ARBA" id="ARBA00009419"/>
    </source>
</evidence>
<keyword evidence="7" id="KW-0560">Oxidoreductase</keyword>
<evidence type="ECO:0000256" key="6">
    <source>
        <dbReference type="ARBA" id="ARBA00022964"/>
    </source>
</evidence>
<dbReference type="PROSITE" id="PS50095">
    <property type="entry name" value="PLAT"/>
    <property type="match status" value="1"/>
</dbReference>
<evidence type="ECO:0000313" key="13">
    <source>
        <dbReference type="EMBL" id="BBN69249.1"/>
    </source>
</evidence>
<keyword evidence="5" id="KW-0276">Fatty acid metabolism</keyword>
<evidence type="ECO:0000256" key="10">
    <source>
        <dbReference type="PROSITE-ProRule" id="PRU00152"/>
    </source>
</evidence>
<keyword evidence="4" id="KW-0925">Oxylipin biosynthesis</keyword>
<evidence type="ECO:0000259" key="11">
    <source>
        <dbReference type="PROSITE" id="PS50095"/>
    </source>
</evidence>
<dbReference type="Gene3D" id="2.60.60.20">
    <property type="entry name" value="PLAT/LH2 domain"/>
    <property type="match status" value="2"/>
</dbReference>
<dbReference type="PANTHER" id="PTHR11771">
    <property type="entry name" value="LIPOXYGENASE"/>
    <property type="match status" value="1"/>
</dbReference>
<evidence type="ECO:0000256" key="4">
    <source>
        <dbReference type="ARBA" id="ARBA00022767"/>
    </source>
</evidence>
<evidence type="ECO:0000256" key="9">
    <source>
        <dbReference type="ARBA" id="ARBA00023160"/>
    </source>
</evidence>
<reference evidence="13" key="1">
    <citation type="journal article" date="2019" name="Science">
        <title>Mutation of a bHLH transcription factor allowed almond domestication.</title>
        <authorList>
            <person name="Sanchez-Perez R."/>
            <person name="Pavan S."/>
            <person name="Mazzeo R."/>
            <person name="Moldovan C."/>
            <person name="Aiese Cigliano R."/>
            <person name="Del Cueto J."/>
            <person name="Ricciardi F."/>
            <person name="Lotti C."/>
            <person name="Ricciardi L."/>
            <person name="Dicenta F."/>
            <person name="Lopez-Marques R.L."/>
            <person name="Lindberg Moller B."/>
        </authorList>
    </citation>
    <scope>NUCLEOTIDE SEQUENCE</scope>
</reference>